<comment type="cofactor">
    <cofactor evidence="1">
        <name>Co(2+)</name>
        <dbReference type="ChEBI" id="CHEBI:48828"/>
    </cofactor>
</comment>
<keyword evidence="11" id="KW-1185">Reference proteome</keyword>
<dbReference type="InterPro" id="IPR000787">
    <property type="entry name" value="Peptidase_M29"/>
</dbReference>
<dbReference type="GO" id="GO:0004177">
    <property type="term" value="F:aminopeptidase activity"/>
    <property type="evidence" value="ECO:0007669"/>
    <property type="project" value="UniProtKB-KW"/>
</dbReference>
<reference evidence="10 11" key="1">
    <citation type="submission" date="2017-01" db="EMBL/GenBank/DDBJ databases">
        <title>Genome analysis of Paenibacillus selenitrireducens ES3-24.</title>
        <authorList>
            <person name="Xu D."/>
            <person name="Yao R."/>
            <person name="Zheng S."/>
        </authorList>
    </citation>
    <scope>NUCLEOTIDE SEQUENCE [LARGE SCALE GENOMIC DNA]</scope>
    <source>
        <strain evidence="10 11">ES3-24</strain>
    </source>
</reference>
<evidence type="ECO:0000256" key="1">
    <source>
        <dbReference type="ARBA" id="ARBA00001941"/>
    </source>
</evidence>
<dbReference type="STRING" id="1324314.BVG16_25830"/>
<sequence length="375" mass="42641">MKDSRMAQLARNVVTYSINLQKGEKLLIEVEGHDQILAKEIVQEAYKVGGYPFVVFIDKDILRTQLIHSSLEHLQSLASYDYYRMNDMDAYVLIRADTNDSELVDVPAENIDQYWKDYYHIVHAPRWEKTKWCILSYPNQAAAQRAKMSTEAFEDYYYSVCNLDYSALSDQMDNLVLFLNRTDKVRIKGEGTDLTLSIKGMPVQKDAGLQNLPDGEVFSIPNKYSINGVISFNTAVHFRGTTFEHIVLTFHEGKIVDARSNDTAKLLEILNVDEGARYVGEFGIGLNPYISKPMNDILFDEKIWGSIHLAIGTSPIQCQGANLSSIHWDIVYIQRKEYGGGQIWFDDVLIREDGYFLPKELQGLNPSHSDGTGRA</sequence>
<evidence type="ECO:0000256" key="4">
    <source>
        <dbReference type="ARBA" id="ARBA00008236"/>
    </source>
</evidence>
<evidence type="ECO:0000256" key="3">
    <source>
        <dbReference type="ARBA" id="ARBA00001947"/>
    </source>
</evidence>
<gene>
    <name evidence="10" type="ORF">BVG16_25830</name>
</gene>
<dbReference type="GO" id="GO:0008237">
    <property type="term" value="F:metallopeptidase activity"/>
    <property type="evidence" value="ECO:0007669"/>
    <property type="project" value="UniProtKB-KW"/>
</dbReference>
<protein>
    <submittedName>
        <fullName evidence="10">Aminopeptidase</fullName>
    </submittedName>
</protein>
<organism evidence="10 11">
    <name type="scientific">Paenibacillus selenitireducens</name>
    <dbReference type="NCBI Taxonomy" id="1324314"/>
    <lineage>
        <taxon>Bacteria</taxon>
        <taxon>Bacillati</taxon>
        <taxon>Bacillota</taxon>
        <taxon>Bacilli</taxon>
        <taxon>Bacillales</taxon>
        <taxon>Paenibacillaceae</taxon>
        <taxon>Paenibacillus</taxon>
    </lineage>
</organism>
<dbReference type="EMBL" id="MSZX01000013">
    <property type="protein sequence ID" value="OPA73864.1"/>
    <property type="molecule type" value="Genomic_DNA"/>
</dbReference>
<proteinExistence type="inferred from homology"/>
<dbReference type="InterPro" id="IPR052170">
    <property type="entry name" value="M29_Exopeptidase"/>
</dbReference>
<dbReference type="Gene3D" id="3.40.1830.10">
    <property type="entry name" value="Thermophilic metalloprotease (M29)"/>
    <property type="match status" value="1"/>
</dbReference>
<dbReference type="OrthoDB" id="9803993at2"/>
<comment type="caution">
    <text evidence="10">The sequence shown here is derived from an EMBL/GenBank/DDBJ whole genome shotgun (WGS) entry which is preliminary data.</text>
</comment>
<comment type="cofactor">
    <cofactor evidence="2">
        <name>Mg(2+)</name>
        <dbReference type="ChEBI" id="CHEBI:18420"/>
    </cofactor>
</comment>
<evidence type="ECO:0000256" key="5">
    <source>
        <dbReference type="ARBA" id="ARBA00022438"/>
    </source>
</evidence>
<dbReference type="PANTHER" id="PTHR34448">
    <property type="entry name" value="AMINOPEPTIDASE"/>
    <property type="match status" value="1"/>
</dbReference>
<evidence type="ECO:0000256" key="9">
    <source>
        <dbReference type="ARBA" id="ARBA00023049"/>
    </source>
</evidence>
<evidence type="ECO:0000256" key="8">
    <source>
        <dbReference type="ARBA" id="ARBA00022801"/>
    </source>
</evidence>
<dbReference type="RefSeq" id="WP_078502093.1">
    <property type="nucleotide sequence ID" value="NZ_MSZX01000013.1"/>
</dbReference>
<keyword evidence="8" id="KW-0378">Hydrolase</keyword>
<dbReference type="Proteomes" id="UP000190188">
    <property type="component" value="Unassembled WGS sequence"/>
</dbReference>
<comment type="cofactor">
    <cofactor evidence="3">
        <name>Zn(2+)</name>
        <dbReference type="ChEBI" id="CHEBI:29105"/>
    </cofactor>
</comment>
<dbReference type="GO" id="GO:0006508">
    <property type="term" value="P:proteolysis"/>
    <property type="evidence" value="ECO:0007669"/>
    <property type="project" value="UniProtKB-KW"/>
</dbReference>
<dbReference type="SUPFAM" id="SSF144052">
    <property type="entry name" value="Thermophilic metalloprotease-like"/>
    <property type="match status" value="1"/>
</dbReference>
<dbReference type="AlphaFoldDB" id="A0A1T2X1W9"/>
<keyword evidence="5 10" id="KW-0031">Aminopeptidase</keyword>
<keyword evidence="6" id="KW-0645">Protease</keyword>
<comment type="similarity">
    <text evidence="4">Belongs to the peptidase M29 family.</text>
</comment>
<evidence type="ECO:0000313" key="10">
    <source>
        <dbReference type="EMBL" id="OPA73864.1"/>
    </source>
</evidence>
<keyword evidence="9" id="KW-0482">Metalloprotease</keyword>
<dbReference type="PANTHER" id="PTHR34448:SF1">
    <property type="entry name" value="BLL6088 PROTEIN"/>
    <property type="match status" value="1"/>
</dbReference>
<evidence type="ECO:0000256" key="2">
    <source>
        <dbReference type="ARBA" id="ARBA00001946"/>
    </source>
</evidence>
<evidence type="ECO:0000256" key="7">
    <source>
        <dbReference type="ARBA" id="ARBA00022723"/>
    </source>
</evidence>
<dbReference type="Pfam" id="PF02073">
    <property type="entry name" value="Peptidase_M29"/>
    <property type="match status" value="1"/>
</dbReference>
<accession>A0A1T2X1W9</accession>
<name>A0A1T2X1W9_9BACL</name>
<keyword evidence="7" id="KW-0479">Metal-binding</keyword>
<evidence type="ECO:0000256" key="6">
    <source>
        <dbReference type="ARBA" id="ARBA00022670"/>
    </source>
</evidence>
<evidence type="ECO:0000313" key="11">
    <source>
        <dbReference type="Proteomes" id="UP000190188"/>
    </source>
</evidence>
<dbReference type="GO" id="GO:0046872">
    <property type="term" value="F:metal ion binding"/>
    <property type="evidence" value="ECO:0007669"/>
    <property type="project" value="UniProtKB-KW"/>
</dbReference>
<dbReference type="InterPro" id="IPR035097">
    <property type="entry name" value="M29_N-terminal"/>
</dbReference>